<proteinExistence type="inferred from homology"/>
<gene>
    <name evidence="7" type="ordered locus">Calag_0607</name>
</gene>
<comment type="catalytic activity">
    <reaction evidence="4">
        <text>ATP + H2O = ADP + phosphate + H(+)</text>
        <dbReference type="Rhea" id="RHEA:13065"/>
        <dbReference type="ChEBI" id="CHEBI:15377"/>
        <dbReference type="ChEBI" id="CHEBI:15378"/>
        <dbReference type="ChEBI" id="CHEBI:30616"/>
        <dbReference type="ChEBI" id="CHEBI:43474"/>
        <dbReference type="ChEBI" id="CHEBI:456216"/>
        <dbReference type="EC" id="5.6.2.4"/>
    </reaction>
</comment>
<dbReference type="InParanoid" id="L0AAB3"/>
<dbReference type="Pfam" id="PF09378">
    <property type="entry name" value="HAS-barrel"/>
    <property type="match status" value="1"/>
</dbReference>
<dbReference type="STRING" id="1056495.Calag_0607"/>
<evidence type="ECO:0000256" key="3">
    <source>
        <dbReference type="ARBA" id="ARBA00048954"/>
    </source>
</evidence>
<dbReference type="InterPro" id="IPR008571">
    <property type="entry name" value="HerA-like"/>
</dbReference>
<dbReference type="Gene3D" id="3.40.50.300">
    <property type="entry name" value="P-loop containing nucleotide triphosphate hydrolases"/>
    <property type="match status" value="2"/>
</dbReference>
<dbReference type="InterPro" id="IPR018538">
    <property type="entry name" value="HerA_barrel_dom"/>
</dbReference>
<dbReference type="HOGENOM" id="CLU_023842_2_0_2"/>
<dbReference type="InterPro" id="IPR002789">
    <property type="entry name" value="HerA_central"/>
</dbReference>
<sequence length="512" mass="56631">MSCGENLVGWIVGESSPARSLVIFSHDSKSNLSAGMYLVTETPKGCVLGILESLVSGSRLLPNSVTDPNSVNSVISAINQNEMLGETYLKGNVMWLSYLDALKNGSIDSPKVPPFPGTIVYSAKKEDLENIFSPNEKGWIKIGKLSTIDVDYKININKLQRHLAILAVTGGGKSNTVCILSRNIIKELDGTVVLFDMHGEYGDLGLGDKANIRKPIINPAKLSFEEIKDLSRLPENAINQERILRRAWLKTMDEYKKGQISAADFMEKLYENAKEEKGDANKREVDGALNKLEDIKSMYDEVIDPNAPLELKEIIEPGKLTIFDLSELDEIGADAIVSHFLRRLLQERKLWKRTKSGNATGYPVPAFTVIEEAHILIPNKRNTLTSYWASRIAREGRKFGVGLILVSQRPKNVNPDVLSQTNNKIILKIVEPQDIEYVQDASEELSQDLADLLPGLNPGEAIIIGSMAKLPALVKIELCNSKKSGGDIDIVSEWSNINKSNESIDEDLKSVF</sequence>
<dbReference type="InterPro" id="IPR027417">
    <property type="entry name" value="P-loop_NTPase"/>
</dbReference>
<dbReference type="GO" id="GO:0043138">
    <property type="term" value="F:3'-5' DNA helicase activity"/>
    <property type="evidence" value="ECO:0007669"/>
    <property type="project" value="UniProtKB-EC"/>
</dbReference>
<dbReference type="GeneID" id="14211867"/>
<keyword evidence="8" id="KW-1185">Reference proteome</keyword>
<feature type="domain" description="Helicase HerA central" evidence="5">
    <location>
        <begin position="140"/>
        <end position="344"/>
    </location>
</feature>
<organism evidence="7 8">
    <name type="scientific">Caldisphaera lagunensis (strain DSM 15908 / JCM 11604 / ANMR 0165 / IC-154)</name>
    <dbReference type="NCBI Taxonomy" id="1056495"/>
    <lineage>
        <taxon>Archaea</taxon>
        <taxon>Thermoproteota</taxon>
        <taxon>Thermoprotei</taxon>
        <taxon>Acidilobales</taxon>
        <taxon>Caldisphaeraceae</taxon>
        <taxon>Caldisphaera</taxon>
    </lineage>
</organism>
<dbReference type="RefSeq" id="WP_015232262.1">
    <property type="nucleotide sequence ID" value="NC_019791.1"/>
</dbReference>
<evidence type="ECO:0000256" key="2">
    <source>
        <dbReference type="ARBA" id="ARBA00034617"/>
    </source>
</evidence>
<dbReference type="KEGG" id="clg:Calag_0607"/>
<feature type="domain" description="Helicase HerA barrel" evidence="6">
    <location>
        <begin position="8"/>
        <end position="82"/>
    </location>
</feature>
<comment type="catalytic activity">
    <reaction evidence="2">
        <text>Couples ATP hydrolysis with the unwinding of duplex DNA by translocating in the 3'-5' direction.</text>
        <dbReference type="EC" id="5.6.2.4"/>
    </reaction>
</comment>
<dbReference type="EMBL" id="CP003378">
    <property type="protein sequence ID" value="AFZ70364.1"/>
    <property type="molecule type" value="Genomic_DNA"/>
</dbReference>
<evidence type="ECO:0000259" key="6">
    <source>
        <dbReference type="Pfam" id="PF09378"/>
    </source>
</evidence>
<comment type="similarity">
    <text evidence="1">Belongs to the HerA family.</text>
</comment>
<dbReference type="Proteomes" id="UP000010469">
    <property type="component" value="Chromosome"/>
</dbReference>
<dbReference type="AlphaFoldDB" id="L0AAB3"/>
<dbReference type="GO" id="GO:0043139">
    <property type="term" value="F:5'-3' DNA helicase activity"/>
    <property type="evidence" value="ECO:0007669"/>
    <property type="project" value="UniProtKB-EC"/>
</dbReference>
<evidence type="ECO:0000259" key="5">
    <source>
        <dbReference type="Pfam" id="PF01935"/>
    </source>
</evidence>
<evidence type="ECO:0000313" key="7">
    <source>
        <dbReference type="EMBL" id="AFZ70364.1"/>
    </source>
</evidence>
<dbReference type="eggNOG" id="arCOG00280">
    <property type="taxonomic scope" value="Archaea"/>
</dbReference>
<protein>
    <submittedName>
        <fullName evidence="7">Putative ATPase</fullName>
    </submittedName>
</protein>
<evidence type="ECO:0000313" key="8">
    <source>
        <dbReference type="Proteomes" id="UP000010469"/>
    </source>
</evidence>
<name>L0AAB3_CALLD</name>
<reference evidence="8" key="1">
    <citation type="submission" date="2012-03" db="EMBL/GenBank/DDBJ databases">
        <title>Complete genome of Caldisphaera lagunensis DSM 15908.</title>
        <authorList>
            <person name="Lucas S."/>
            <person name="Copeland A."/>
            <person name="Lapidus A."/>
            <person name="Glavina del Rio T."/>
            <person name="Dalin E."/>
            <person name="Tice H."/>
            <person name="Bruce D."/>
            <person name="Goodwin L."/>
            <person name="Pitluck S."/>
            <person name="Peters L."/>
            <person name="Mikhailova N."/>
            <person name="Teshima H."/>
            <person name="Kyrpides N."/>
            <person name="Mavromatis K."/>
            <person name="Ivanova N."/>
            <person name="Brettin T."/>
            <person name="Detter J.C."/>
            <person name="Han C."/>
            <person name="Larimer F."/>
            <person name="Land M."/>
            <person name="Hauser L."/>
            <person name="Markowitz V."/>
            <person name="Cheng J.-F."/>
            <person name="Hugenholtz P."/>
            <person name="Woyke T."/>
            <person name="Wu D."/>
            <person name="Spring S."/>
            <person name="Schroeder M."/>
            <person name="Brambilla E."/>
            <person name="Klenk H.-P."/>
            <person name="Eisen J.A."/>
        </authorList>
    </citation>
    <scope>NUCLEOTIDE SEQUENCE [LARGE SCALE GENOMIC DNA]</scope>
    <source>
        <strain evidence="8">DSM 15908 / JCM 11604 / IC-154</strain>
    </source>
</reference>
<accession>L0AAB3</accession>
<dbReference type="Pfam" id="PF01935">
    <property type="entry name" value="DUF87"/>
    <property type="match status" value="1"/>
</dbReference>
<dbReference type="OrthoDB" id="107033at2157"/>
<dbReference type="PANTHER" id="PTHR42957:SF1">
    <property type="entry name" value="HELICASE MJ1565-RELATED"/>
    <property type="match status" value="1"/>
</dbReference>
<dbReference type="PANTHER" id="PTHR42957">
    <property type="entry name" value="HELICASE MJ1565-RELATED"/>
    <property type="match status" value="1"/>
</dbReference>
<dbReference type="SUPFAM" id="SSF52540">
    <property type="entry name" value="P-loop containing nucleoside triphosphate hydrolases"/>
    <property type="match status" value="1"/>
</dbReference>
<comment type="catalytic activity">
    <reaction evidence="3">
        <text>ATP + H2O = ADP + phosphate + H(+)</text>
        <dbReference type="Rhea" id="RHEA:13065"/>
        <dbReference type="ChEBI" id="CHEBI:15377"/>
        <dbReference type="ChEBI" id="CHEBI:15378"/>
        <dbReference type="ChEBI" id="CHEBI:30616"/>
        <dbReference type="ChEBI" id="CHEBI:43474"/>
        <dbReference type="ChEBI" id="CHEBI:456216"/>
        <dbReference type="EC" id="5.6.2.3"/>
    </reaction>
</comment>
<evidence type="ECO:0000256" key="4">
    <source>
        <dbReference type="ARBA" id="ARBA00048988"/>
    </source>
</evidence>
<evidence type="ECO:0000256" key="1">
    <source>
        <dbReference type="ARBA" id="ARBA00007816"/>
    </source>
</evidence>